<dbReference type="AlphaFoldDB" id="A0A9K3DK16"/>
<reference evidence="2" key="1">
    <citation type="journal article" date="2017" name="Nature">
        <title>The sunflower genome provides insights into oil metabolism, flowering and Asterid evolution.</title>
        <authorList>
            <person name="Badouin H."/>
            <person name="Gouzy J."/>
            <person name="Grassa C.J."/>
            <person name="Murat F."/>
            <person name="Staton S.E."/>
            <person name="Cottret L."/>
            <person name="Lelandais-Briere C."/>
            <person name="Owens G.L."/>
            <person name="Carrere S."/>
            <person name="Mayjonade B."/>
            <person name="Legrand L."/>
            <person name="Gill N."/>
            <person name="Kane N.C."/>
            <person name="Bowers J.E."/>
            <person name="Hubner S."/>
            <person name="Bellec A."/>
            <person name="Berard A."/>
            <person name="Berges H."/>
            <person name="Blanchet N."/>
            <person name="Boniface M.C."/>
            <person name="Brunel D."/>
            <person name="Catrice O."/>
            <person name="Chaidir N."/>
            <person name="Claudel C."/>
            <person name="Donnadieu C."/>
            <person name="Faraut T."/>
            <person name="Fievet G."/>
            <person name="Helmstetter N."/>
            <person name="King M."/>
            <person name="Knapp S.J."/>
            <person name="Lai Z."/>
            <person name="Le Paslier M.C."/>
            <person name="Lippi Y."/>
            <person name="Lorenzon L."/>
            <person name="Mandel J.R."/>
            <person name="Marage G."/>
            <person name="Marchand G."/>
            <person name="Marquand E."/>
            <person name="Bret-Mestries E."/>
            <person name="Morien E."/>
            <person name="Nambeesan S."/>
            <person name="Nguyen T."/>
            <person name="Pegot-Espagnet P."/>
            <person name="Pouilly N."/>
            <person name="Raftis F."/>
            <person name="Sallet E."/>
            <person name="Schiex T."/>
            <person name="Thomas J."/>
            <person name="Vandecasteele C."/>
            <person name="Vares D."/>
            <person name="Vear F."/>
            <person name="Vautrin S."/>
            <person name="Crespi M."/>
            <person name="Mangin B."/>
            <person name="Burke J.M."/>
            <person name="Salse J."/>
            <person name="Munos S."/>
            <person name="Vincourt P."/>
            <person name="Rieseberg L.H."/>
            <person name="Langlade N.B."/>
        </authorList>
    </citation>
    <scope>NUCLEOTIDE SEQUENCE</scope>
    <source>
        <tissue evidence="2">Leaves</tissue>
    </source>
</reference>
<dbReference type="EMBL" id="MNCJ02000332">
    <property type="protein sequence ID" value="KAF5756123.1"/>
    <property type="molecule type" value="Genomic_DNA"/>
</dbReference>
<comment type="caution">
    <text evidence="2">The sequence shown here is derived from an EMBL/GenBank/DDBJ whole genome shotgun (WGS) entry which is preliminary data.</text>
</comment>
<protein>
    <submittedName>
        <fullName evidence="2">Uncharacterized protein</fullName>
    </submittedName>
</protein>
<dbReference type="Proteomes" id="UP000215914">
    <property type="component" value="Unassembled WGS sequence"/>
</dbReference>
<feature type="chain" id="PRO_5039908417" evidence="1">
    <location>
        <begin position="25"/>
        <end position="49"/>
    </location>
</feature>
<dbReference type="Gramene" id="mRNA:HanXRQr2_Chr17g0810911">
    <property type="protein sequence ID" value="CDS:HanXRQr2_Chr17g0810911.1"/>
    <property type="gene ID" value="HanXRQr2_Chr17g0810911"/>
</dbReference>
<evidence type="ECO:0000313" key="2">
    <source>
        <dbReference type="EMBL" id="KAF5756123.1"/>
    </source>
</evidence>
<reference evidence="2" key="2">
    <citation type="submission" date="2020-06" db="EMBL/GenBank/DDBJ databases">
        <title>Helianthus annuus Genome sequencing and assembly Release 2.</title>
        <authorList>
            <person name="Gouzy J."/>
            <person name="Langlade N."/>
            <person name="Munos S."/>
        </authorList>
    </citation>
    <scope>NUCLEOTIDE SEQUENCE</scope>
    <source>
        <tissue evidence="2">Leaves</tissue>
    </source>
</reference>
<proteinExistence type="predicted"/>
<feature type="signal peptide" evidence="1">
    <location>
        <begin position="1"/>
        <end position="24"/>
    </location>
</feature>
<keyword evidence="3" id="KW-1185">Reference proteome</keyword>
<evidence type="ECO:0000313" key="3">
    <source>
        <dbReference type="Proteomes" id="UP000215914"/>
    </source>
</evidence>
<sequence>MKLLFLQPLSTLFPLICLVQLHLSQNTSHRLIIPTPTPYDRPLRHPMLR</sequence>
<gene>
    <name evidence="2" type="ORF">HanXRQr2_Chr17g0810911</name>
</gene>
<evidence type="ECO:0000256" key="1">
    <source>
        <dbReference type="SAM" id="SignalP"/>
    </source>
</evidence>
<organism evidence="2 3">
    <name type="scientific">Helianthus annuus</name>
    <name type="common">Common sunflower</name>
    <dbReference type="NCBI Taxonomy" id="4232"/>
    <lineage>
        <taxon>Eukaryota</taxon>
        <taxon>Viridiplantae</taxon>
        <taxon>Streptophyta</taxon>
        <taxon>Embryophyta</taxon>
        <taxon>Tracheophyta</taxon>
        <taxon>Spermatophyta</taxon>
        <taxon>Magnoliopsida</taxon>
        <taxon>eudicotyledons</taxon>
        <taxon>Gunneridae</taxon>
        <taxon>Pentapetalae</taxon>
        <taxon>asterids</taxon>
        <taxon>campanulids</taxon>
        <taxon>Asterales</taxon>
        <taxon>Asteraceae</taxon>
        <taxon>Asteroideae</taxon>
        <taxon>Heliantheae alliance</taxon>
        <taxon>Heliantheae</taxon>
        <taxon>Helianthus</taxon>
    </lineage>
</organism>
<name>A0A9K3DK16_HELAN</name>
<accession>A0A9K3DK16</accession>
<keyword evidence="1" id="KW-0732">Signal</keyword>